<sequence length="142" mass="15933">MRERSSGNGYSRKGTKRKPQTNKPSTGVKRPSQSQSRKRIDPAPTEGYEDAIVVLKSQQQFRDQAWVANSCQNKPSFEHDKRDPQAHILTSIKSTSTVEIAICPDHIKEFDAVPFALEGAAQIMLRKEPPRSSHMDTSLLKS</sequence>
<accession>A0ABQ5J689</accession>
<dbReference type="Proteomes" id="UP001151760">
    <property type="component" value="Unassembled WGS sequence"/>
</dbReference>
<name>A0ABQ5J689_9ASTR</name>
<keyword evidence="3" id="KW-1185">Reference proteome</keyword>
<dbReference type="EMBL" id="BQNB010021495">
    <property type="protein sequence ID" value="GJU06993.1"/>
    <property type="molecule type" value="Genomic_DNA"/>
</dbReference>
<reference evidence="2" key="2">
    <citation type="submission" date="2022-01" db="EMBL/GenBank/DDBJ databases">
        <authorList>
            <person name="Yamashiro T."/>
            <person name="Shiraishi A."/>
            <person name="Satake H."/>
            <person name="Nakayama K."/>
        </authorList>
    </citation>
    <scope>NUCLEOTIDE SEQUENCE</scope>
</reference>
<feature type="region of interest" description="Disordered" evidence="1">
    <location>
        <begin position="1"/>
        <end position="46"/>
    </location>
</feature>
<feature type="compositionally biased region" description="Polar residues" evidence="1">
    <location>
        <begin position="21"/>
        <end position="35"/>
    </location>
</feature>
<comment type="caution">
    <text evidence="2">The sequence shown here is derived from an EMBL/GenBank/DDBJ whole genome shotgun (WGS) entry which is preliminary data.</text>
</comment>
<evidence type="ECO:0000313" key="2">
    <source>
        <dbReference type="EMBL" id="GJU06993.1"/>
    </source>
</evidence>
<gene>
    <name evidence="2" type="ORF">Tco_1123423</name>
</gene>
<proteinExistence type="predicted"/>
<organism evidence="2 3">
    <name type="scientific">Tanacetum coccineum</name>
    <dbReference type="NCBI Taxonomy" id="301880"/>
    <lineage>
        <taxon>Eukaryota</taxon>
        <taxon>Viridiplantae</taxon>
        <taxon>Streptophyta</taxon>
        <taxon>Embryophyta</taxon>
        <taxon>Tracheophyta</taxon>
        <taxon>Spermatophyta</taxon>
        <taxon>Magnoliopsida</taxon>
        <taxon>eudicotyledons</taxon>
        <taxon>Gunneridae</taxon>
        <taxon>Pentapetalae</taxon>
        <taxon>asterids</taxon>
        <taxon>campanulids</taxon>
        <taxon>Asterales</taxon>
        <taxon>Asteraceae</taxon>
        <taxon>Asteroideae</taxon>
        <taxon>Anthemideae</taxon>
        <taxon>Anthemidinae</taxon>
        <taxon>Tanacetum</taxon>
    </lineage>
</organism>
<evidence type="ECO:0000256" key="1">
    <source>
        <dbReference type="SAM" id="MobiDB-lite"/>
    </source>
</evidence>
<evidence type="ECO:0000313" key="3">
    <source>
        <dbReference type="Proteomes" id="UP001151760"/>
    </source>
</evidence>
<protein>
    <submittedName>
        <fullName evidence="2">Uncharacterized protein</fullName>
    </submittedName>
</protein>
<reference evidence="2" key="1">
    <citation type="journal article" date="2022" name="Int. J. Mol. Sci.">
        <title>Draft Genome of Tanacetum Coccineum: Genomic Comparison of Closely Related Tanacetum-Family Plants.</title>
        <authorList>
            <person name="Yamashiro T."/>
            <person name="Shiraishi A."/>
            <person name="Nakayama K."/>
            <person name="Satake H."/>
        </authorList>
    </citation>
    <scope>NUCLEOTIDE SEQUENCE</scope>
</reference>